<feature type="transmembrane region" description="Helical" evidence="1">
    <location>
        <begin position="35"/>
        <end position="58"/>
    </location>
</feature>
<protein>
    <submittedName>
        <fullName evidence="2">Uncharacterized protein</fullName>
    </submittedName>
</protein>
<dbReference type="OrthoDB" id="7285345at2"/>
<keyword evidence="1" id="KW-0472">Membrane</keyword>
<evidence type="ECO:0000313" key="2">
    <source>
        <dbReference type="EMBL" id="QDH24091.1"/>
    </source>
</evidence>
<keyword evidence="1" id="KW-0812">Transmembrane</keyword>
<feature type="transmembrane region" description="Helical" evidence="1">
    <location>
        <begin position="249"/>
        <end position="272"/>
    </location>
</feature>
<dbReference type="Proteomes" id="UP000317214">
    <property type="component" value="Chromosome"/>
</dbReference>
<gene>
    <name evidence="2" type="ORF">D5366_01095</name>
</gene>
<keyword evidence="3" id="KW-1185">Reference proteome</keyword>
<name>A0A4Y6V640_9PROT</name>
<feature type="transmembrane region" description="Helical" evidence="1">
    <location>
        <begin position="113"/>
        <end position="132"/>
    </location>
</feature>
<dbReference type="AlphaFoldDB" id="A0A4Y6V640"/>
<feature type="transmembrane region" description="Helical" evidence="1">
    <location>
        <begin position="70"/>
        <end position="101"/>
    </location>
</feature>
<reference evidence="2 3" key="1">
    <citation type="submission" date="2018-09" db="EMBL/GenBank/DDBJ databases">
        <title>The complete genome sequence of Neokomagataea tanensis NBRC 106556(T).</title>
        <authorList>
            <person name="Chua K.-O."/>
            <person name="See-Too W.-S."/>
            <person name="Hong K.-W."/>
            <person name="Yin W.-F."/>
            <person name="Chan K.-G."/>
        </authorList>
    </citation>
    <scope>NUCLEOTIDE SEQUENCE [LARGE SCALE GENOMIC DNA]</scope>
    <source>
        <strain evidence="3">AH13 \ NBRC 106556</strain>
    </source>
</reference>
<organism evidence="2 3">
    <name type="scientific">Neokomagataea tanensis</name>
    <dbReference type="NCBI Taxonomy" id="661191"/>
    <lineage>
        <taxon>Bacteria</taxon>
        <taxon>Pseudomonadati</taxon>
        <taxon>Pseudomonadota</taxon>
        <taxon>Alphaproteobacteria</taxon>
        <taxon>Acetobacterales</taxon>
        <taxon>Acetobacteraceae</taxon>
        <taxon>Neokomagataea</taxon>
    </lineage>
</organism>
<feature type="transmembrane region" description="Helical" evidence="1">
    <location>
        <begin position="327"/>
        <end position="346"/>
    </location>
</feature>
<dbReference type="KEGG" id="ntn:D5366_01095"/>
<proteinExistence type="predicted"/>
<evidence type="ECO:0000256" key="1">
    <source>
        <dbReference type="SAM" id="Phobius"/>
    </source>
</evidence>
<feature type="transmembrane region" description="Helical" evidence="1">
    <location>
        <begin position="138"/>
        <end position="155"/>
    </location>
</feature>
<sequence length="435" mass="46265">MALIDFICRDTVPYWLAAPGICAALGDERRTRGAVSLLCIIGLSVLMSPVVAALLLGVVTATGGRGAPPWWQVLALGMLVLFPSQIWGVAAFLPVLFWPWITGDRATNYARWVRANEATLPCVASVAAVLVWKNGGSTPLISVLLCCVLAVLLALRTAMGERADFGAARMMRPALLVALAGAAQHEGLEPAAQSALVVGVLDLVVQWLGSWPARHWKALRVLALPVPPMPGFVVLWAGIHTAFDLTSGAAGWAVPSMVCALVLGGLGVLELWEICAGRRTSSSITRVDAMKFFGIIAALMFLLIGVQKYWLGTADAPLAAYGAGDGAFLRIGAMALIISLFLWVFVRRNRGGATLGSGWVLPEGTMLPAFNLRLPWSLRRIVVVLRRSGQDLMKLNGHNEALSSFIGPLLREGGTSLGWWLVVLAVILAVLGAQA</sequence>
<feature type="transmembrane region" description="Helical" evidence="1">
    <location>
        <begin position="221"/>
        <end position="243"/>
    </location>
</feature>
<feature type="transmembrane region" description="Helical" evidence="1">
    <location>
        <begin position="417"/>
        <end position="434"/>
    </location>
</feature>
<keyword evidence="1" id="KW-1133">Transmembrane helix</keyword>
<dbReference type="EMBL" id="CP032485">
    <property type="protein sequence ID" value="QDH24091.1"/>
    <property type="molecule type" value="Genomic_DNA"/>
</dbReference>
<evidence type="ECO:0000313" key="3">
    <source>
        <dbReference type="Proteomes" id="UP000317214"/>
    </source>
</evidence>
<accession>A0A4Y6V640</accession>
<dbReference type="RefSeq" id="WP_141491927.1">
    <property type="nucleotide sequence ID" value="NZ_CP032485.1"/>
</dbReference>
<feature type="transmembrane region" description="Helical" evidence="1">
    <location>
        <begin position="292"/>
        <end position="311"/>
    </location>
</feature>